<gene>
    <name evidence="1" type="ORF">I5M27_07445</name>
</gene>
<keyword evidence="2" id="KW-1185">Reference proteome</keyword>
<dbReference type="RefSeq" id="WP_200505573.1">
    <property type="nucleotide sequence ID" value="NZ_JAEHFX010000003.1"/>
</dbReference>
<dbReference type="EMBL" id="JAEHFX010000003">
    <property type="protein sequence ID" value="MBK0402816.1"/>
    <property type="molecule type" value="Genomic_DNA"/>
</dbReference>
<name>A0ABS1C0W2_9BACT</name>
<organism evidence="1 2">
    <name type="scientific">Adhaeribacter terrigena</name>
    <dbReference type="NCBI Taxonomy" id="2793070"/>
    <lineage>
        <taxon>Bacteria</taxon>
        <taxon>Pseudomonadati</taxon>
        <taxon>Bacteroidota</taxon>
        <taxon>Cytophagia</taxon>
        <taxon>Cytophagales</taxon>
        <taxon>Hymenobacteraceae</taxon>
        <taxon>Adhaeribacter</taxon>
    </lineage>
</organism>
<accession>A0ABS1C0W2</accession>
<dbReference type="Gene3D" id="3.40.50.2000">
    <property type="entry name" value="Glycogen Phosphorylase B"/>
    <property type="match status" value="1"/>
</dbReference>
<sequence>MRKTRILLASLLKPANDVRMFEKLGKSLANLPGTEIHLAGFSAQNLSNSEKLHFHPIFKFRRLSLGRIMAQWKYYKLLLQLKPEVIVATTYELLPVTLLYRIFNRTVILYDIQENYYNNIYFQPTYPLALRWILANGVRSIERLAAPFIRHYLLAEKCYAHELTFLAGNYTVLENKYKSAPENVFTASNFPIKLKPQNLHLLYSGTISEVYGIWEAIKLTDALHNLENRVQLTIIGYCPQESTFEKLQAAIKDKTYIKLIGGNTLVPHAQIVAAMQEATVGLLPYRPNESTRNCLPTKLFEYLANGLIMILPENPLWLKPVAENQAGFSIDFTHPEPEKILNRLLTEPFYADGRPANVFWKSEDEKLLSVFTQKVLKN</sequence>
<evidence type="ECO:0000313" key="1">
    <source>
        <dbReference type="EMBL" id="MBK0402816.1"/>
    </source>
</evidence>
<proteinExistence type="predicted"/>
<dbReference type="Proteomes" id="UP000644147">
    <property type="component" value="Unassembled WGS sequence"/>
</dbReference>
<evidence type="ECO:0000313" key="2">
    <source>
        <dbReference type="Proteomes" id="UP000644147"/>
    </source>
</evidence>
<reference evidence="1 2" key="1">
    <citation type="submission" date="2020-12" db="EMBL/GenBank/DDBJ databases">
        <title>Bacterial novel species Adhaeribacter sp. BT258 isolated from soil.</title>
        <authorList>
            <person name="Jung H.-Y."/>
        </authorList>
    </citation>
    <scope>NUCLEOTIDE SEQUENCE [LARGE SCALE GENOMIC DNA]</scope>
    <source>
        <strain evidence="1 2">BT258</strain>
    </source>
</reference>
<dbReference type="SUPFAM" id="SSF53756">
    <property type="entry name" value="UDP-Glycosyltransferase/glycogen phosphorylase"/>
    <property type="match status" value="1"/>
</dbReference>
<protein>
    <submittedName>
        <fullName evidence="1">Glycosyltransferase</fullName>
    </submittedName>
</protein>
<comment type="caution">
    <text evidence="1">The sequence shown here is derived from an EMBL/GenBank/DDBJ whole genome shotgun (WGS) entry which is preliminary data.</text>
</comment>